<dbReference type="GO" id="GO:0003729">
    <property type="term" value="F:mRNA binding"/>
    <property type="evidence" value="ECO:0007669"/>
    <property type="project" value="TreeGrafter"/>
</dbReference>
<evidence type="ECO:0000313" key="3">
    <source>
        <dbReference type="EMBL" id="GBG71620.1"/>
    </source>
</evidence>
<dbReference type="Gene3D" id="3.10.590.10">
    <property type="entry name" value="ph1033 like domains"/>
    <property type="match status" value="1"/>
</dbReference>
<dbReference type="SMR" id="A0A388KNH8"/>
<feature type="compositionally biased region" description="Gly residues" evidence="1">
    <location>
        <begin position="177"/>
        <end position="191"/>
    </location>
</feature>
<dbReference type="EMBL" id="BFEA01000150">
    <property type="protein sequence ID" value="GBG71620.1"/>
    <property type="molecule type" value="Genomic_DNA"/>
</dbReference>
<dbReference type="InterPro" id="IPR045168">
    <property type="entry name" value="YTH_prot"/>
</dbReference>
<dbReference type="GO" id="GO:0048024">
    <property type="term" value="P:regulation of mRNA splicing, via spliceosome"/>
    <property type="evidence" value="ECO:0007669"/>
    <property type="project" value="TreeGrafter"/>
</dbReference>
<dbReference type="InterPro" id="IPR007275">
    <property type="entry name" value="YTH_domain"/>
</dbReference>
<protein>
    <recommendedName>
        <fullName evidence="2">YTH domain-containing protein</fullName>
    </recommendedName>
</protein>
<feature type="compositionally biased region" description="Basic and acidic residues" evidence="1">
    <location>
        <begin position="9"/>
        <end position="22"/>
    </location>
</feature>
<dbReference type="Proteomes" id="UP000265515">
    <property type="component" value="Unassembled WGS sequence"/>
</dbReference>
<dbReference type="GO" id="GO:0005654">
    <property type="term" value="C:nucleoplasm"/>
    <property type="evidence" value="ECO:0007669"/>
    <property type="project" value="TreeGrafter"/>
</dbReference>
<feature type="compositionally biased region" description="Gly residues" evidence="1">
    <location>
        <begin position="88"/>
        <end position="101"/>
    </location>
</feature>
<feature type="region of interest" description="Disordered" evidence="1">
    <location>
        <begin position="1"/>
        <end position="36"/>
    </location>
</feature>
<dbReference type="Pfam" id="PF04146">
    <property type="entry name" value="YTH"/>
    <property type="match status" value="1"/>
</dbReference>
<dbReference type="AlphaFoldDB" id="A0A388KNH8"/>
<dbReference type="GO" id="GO:1990247">
    <property type="term" value="F:N6-methyladenosine-containing RNA reader activity"/>
    <property type="evidence" value="ECO:0007669"/>
    <property type="project" value="TreeGrafter"/>
</dbReference>
<dbReference type="Gramene" id="GBG71620">
    <property type="protein sequence ID" value="GBG71620"/>
    <property type="gene ID" value="CBR_g9036"/>
</dbReference>
<feature type="compositionally biased region" description="Polar residues" evidence="1">
    <location>
        <begin position="503"/>
        <end position="512"/>
    </location>
</feature>
<sequence length="671" mass="72309">MDDIMGNAEDFRDFVESDSDRDPGDEEGDEAVGTASAAAAAAAAATATANDAAALLRGGRTRFQGDLRSPAECNSGQHYRPDDLRGHVGNGGVGEGAGGGASCHHLMENGKSNLQFDDGPSLSRTSNGLLPPEKEKTVASSVPSGDRSDADNLGQNGKAQCSLNGGPPSKESVTGPSTGGAGAVSGSGGSPSGDKPRVRYFVIKSLNHKNIASSVEKGIWATQAMNEDKLNEAYRSAERVLLIFSVNTSGHFQGYARMASPIGRRMSTLWSENGEGGSPWGGTFSVEWIRLFDLPFQKTLHLKNPLNHWKPVKISRDCQELTADIGEALCALIDEGAEKESSAKSSTVASPVQEPFIPRKQECKKGKARKLYTGDHVGQDVAGLKRLRPEQPGLLSKLPSPFLETTPVHPLLCPPLVSSKHPAGLILPETYTQRALGHCATAYTFDARESADMPLLRMSQQHSMSPESSRDGSRERDWDREYFWDRDRDRDKDGQDKGDCHNSRSSPQSWWRGQSRELAFSPTEDLLSMTYEEYLERHGHSQSKDARGLLTTQGLGQQTPFLFPMAPAPPVSVTPSAYGNAYCGPPVVGTSLSLPDERFLSYYWNSRQLQSAGSSFLGSLNNVTGASGLERLVPHPSPVLQPALNHQTRAPEALKVGGTSELLNVRLGWPC</sequence>
<dbReference type="CDD" id="cd21134">
    <property type="entry name" value="YTH"/>
    <property type="match status" value="1"/>
</dbReference>
<name>A0A388KNH8_CHABU</name>
<dbReference type="GO" id="GO:0000398">
    <property type="term" value="P:mRNA splicing, via spliceosome"/>
    <property type="evidence" value="ECO:0007669"/>
    <property type="project" value="TreeGrafter"/>
</dbReference>
<feature type="region of interest" description="Disordered" evidence="1">
    <location>
        <begin position="488"/>
        <end position="514"/>
    </location>
</feature>
<feature type="compositionally biased region" description="Basic and acidic residues" evidence="1">
    <location>
        <begin position="488"/>
        <end position="502"/>
    </location>
</feature>
<proteinExistence type="predicted"/>
<feature type="compositionally biased region" description="Polar residues" evidence="1">
    <location>
        <begin position="153"/>
        <end position="163"/>
    </location>
</feature>
<feature type="domain" description="YTH" evidence="2">
    <location>
        <begin position="198"/>
        <end position="333"/>
    </location>
</feature>
<comment type="caution">
    <text evidence="3">The sequence shown here is derived from an EMBL/GenBank/DDBJ whole genome shotgun (WGS) entry which is preliminary data.</text>
</comment>
<dbReference type="PANTHER" id="PTHR12357">
    <property type="entry name" value="YTH YT521-B HOMOLOGY DOMAIN-CONTAINING"/>
    <property type="match status" value="1"/>
</dbReference>
<evidence type="ECO:0000259" key="2">
    <source>
        <dbReference type="PROSITE" id="PS50882"/>
    </source>
</evidence>
<dbReference type="OrthoDB" id="6103986at2759"/>
<keyword evidence="4" id="KW-1185">Reference proteome</keyword>
<evidence type="ECO:0000313" key="4">
    <source>
        <dbReference type="Proteomes" id="UP000265515"/>
    </source>
</evidence>
<dbReference type="PROSITE" id="PS50882">
    <property type="entry name" value="YTH"/>
    <property type="match status" value="1"/>
</dbReference>
<gene>
    <name evidence="3" type="ORF">CBR_g9036</name>
</gene>
<accession>A0A388KNH8</accession>
<organism evidence="3 4">
    <name type="scientific">Chara braunii</name>
    <name type="common">Braun's stonewort</name>
    <dbReference type="NCBI Taxonomy" id="69332"/>
    <lineage>
        <taxon>Eukaryota</taxon>
        <taxon>Viridiplantae</taxon>
        <taxon>Streptophyta</taxon>
        <taxon>Charophyceae</taxon>
        <taxon>Charales</taxon>
        <taxon>Characeae</taxon>
        <taxon>Chara</taxon>
    </lineage>
</organism>
<feature type="region of interest" description="Disordered" evidence="1">
    <location>
        <begin position="64"/>
        <end position="193"/>
    </location>
</feature>
<dbReference type="STRING" id="69332.A0A388KNH8"/>
<dbReference type="PANTHER" id="PTHR12357:SF3">
    <property type="entry name" value="YTH DOMAIN-CONTAINING PROTEIN 1"/>
    <property type="match status" value="1"/>
</dbReference>
<reference evidence="3 4" key="1">
    <citation type="journal article" date="2018" name="Cell">
        <title>The Chara Genome: Secondary Complexity and Implications for Plant Terrestrialization.</title>
        <authorList>
            <person name="Nishiyama T."/>
            <person name="Sakayama H."/>
            <person name="Vries J.D."/>
            <person name="Buschmann H."/>
            <person name="Saint-Marcoux D."/>
            <person name="Ullrich K.K."/>
            <person name="Haas F.B."/>
            <person name="Vanderstraeten L."/>
            <person name="Becker D."/>
            <person name="Lang D."/>
            <person name="Vosolsobe S."/>
            <person name="Rombauts S."/>
            <person name="Wilhelmsson P.K.I."/>
            <person name="Janitza P."/>
            <person name="Kern R."/>
            <person name="Heyl A."/>
            <person name="Rumpler F."/>
            <person name="Villalobos L.I.A.C."/>
            <person name="Clay J.M."/>
            <person name="Skokan R."/>
            <person name="Toyoda A."/>
            <person name="Suzuki Y."/>
            <person name="Kagoshima H."/>
            <person name="Schijlen E."/>
            <person name="Tajeshwar N."/>
            <person name="Catarino B."/>
            <person name="Hetherington A.J."/>
            <person name="Saltykova A."/>
            <person name="Bonnot C."/>
            <person name="Breuninger H."/>
            <person name="Symeonidi A."/>
            <person name="Radhakrishnan G.V."/>
            <person name="Van Nieuwerburgh F."/>
            <person name="Deforce D."/>
            <person name="Chang C."/>
            <person name="Karol K.G."/>
            <person name="Hedrich R."/>
            <person name="Ulvskov P."/>
            <person name="Glockner G."/>
            <person name="Delwiche C.F."/>
            <person name="Petrasek J."/>
            <person name="Van de Peer Y."/>
            <person name="Friml J."/>
            <person name="Beilby M."/>
            <person name="Dolan L."/>
            <person name="Kohara Y."/>
            <person name="Sugano S."/>
            <person name="Fujiyama A."/>
            <person name="Delaux P.-M."/>
            <person name="Quint M."/>
            <person name="TheiBen G."/>
            <person name="Hagemann M."/>
            <person name="Harholt J."/>
            <person name="Dunand C."/>
            <person name="Zachgo S."/>
            <person name="Langdale J."/>
            <person name="Maumus F."/>
            <person name="Straeten D.V.D."/>
            <person name="Gould S.B."/>
            <person name="Rensing S.A."/>
        </authorList>
    </citation>
    <scope>NUCLEOTIDE SEQUENCE [LARGE SCALE GENOMIC DNA]</scope>
    <source>
        <strain evidence="3 4">S276</strain>
    </source>
</reference>
<evidence type="ECO:0000256" key="1">
    <source>
        <dbReference type="SAM" id="MobiDB-lite"/>
    </source>
</evidence>